<proteinExistence type="predicted"/>
<feature type="domain" description="NodB homology" evidence="1">
    <location>
        <begin position="34"/>
        <end position="221"/>
    </location>
</feature>
<evidence type="ECO:0000313" key="3">
    <source>
        <dbReference type="Proteomes" id="UP000269412"/>
    </source>
</evidence>
<reference evidence="2 3" key="1">
    <citation type="submission" date="2018-10" db="EMBL/GenBank/DDBJ databases">
        <title>Genomic Encyclopedia of Archaeal and Bacterial Type Strains, Phase II (KMG-II): from individual species to whole genera.</title>
        <authorList>
            <person name="Goeker M."/>
        </authorList>
    </citation>
    <scope>NUCLEOTIDE SEQUENCE [LARGE SCALE GENOMIC DNA]</scope>
    <source>
        <strain evidence="2 3">DSM 25230</strain>
    </source>
</reference>
<name>A0A495E7Q5_9FLAO</name>
<evidence type="ECO:0000259" key="1">
    <source>
        <dbReference type="PROSITE" id="PS51677"/>
    </source>
</evidence>
<evidence type="ECO:0000313" key="2">
    <source>
        <dbReference type="EMBL" id="RKR12975.1"/>
    </source>
</evidence>
<dbReference type="InterPro" id="IPR050248">
    <property type="entry name" value="Polysacc_deacetylase_ArnD"/>
</dbReference>
<comment type="caution">
    <text evidence="2">The sequence shown here is derived from an EMBL/GenBank/DDBJ whole genome shotgun (WGS) entry which is preliminary data.</text>
</comment>
<dbReference type="InterPro" id="IPR011330">
    <property type="entry name" value="Glyco_hydro/deAcase_b/a-brl"/>
</dbReference>
<protein>
    <submittedName>
        <fullName evidence="2">Peptidoglycan/xylan/chitin deacetylase (PgdA/CDA1 family)</fullName>
    </submittedName>
</protein>
<gene>
    <name evidence="2" type="ORF">CLV91_1687</name>
</gene>
<dbReference type="EMBL" id="RBIQ01000008">
    <property type="protein sequence ID" value="RKR12975.1"/>
    <property type="molecule type" value="Genomic_DNA"/>
</dbReference>
<dbReference type="GO" id="GO:0016810">
    <property type="term" value="F:hydrolase activity, acting on carbon-nitrogen (but not peptide) bonds"/>
    <property type="evidence" value="ECO:0007669"/>
    <property type="project" value="InterPro"/>
</dbReference>
<dbReference type="GO" id="GO:0005975">
    <property type="term" value="P:carbohydrate metabolic process"/>
    <property type="evidence" value="ECO:0007669"/>
    <property type="project" value="InterPro"/>
</dbReference>
<accession>A0A495E7Q5</accession>
<dbReference type="OrthoDB" id="9812065at2"/>
<dbReference type="Proteomes" id="UP000269412">
    <property type="component" value="Unassembled WGS sequence"/>
</dbReference>
<dbReference type="PANTHER" id="PTHR10587">
    <property type="entry name" value="GLYCOSYL TRANSFERASE-RELATED"/>
    <property type="match status" value="1"/>
</dbReference>
<dbReference type="InterPro" id="IPR002509">
    <property type="entry name" value="NODB_dom"/>
</dbReference>
<dbReference type="SUPFAM" id="SSF88713">
    <property type="entry name" value="Glycoside hydrolase/deacetylase"/>
    <property type="match status" value="1"/>
</dbReference>
<keyword evidence="3" id="KW-1185">Reference proteome</keyword>
<dbReference type="PROSITE" id="PS51677">
    <property type="entry name" value="NODB"/>
    <property type="match status" value="1"/>
</dbReference>
<dbReference type="Gene3D" id="3.20.20.370">
    <property type="entry name" value="Glycoside hydrolase/deacetylase"/>
    <property type="match status" value="1"/>
</dbReference>
<organism evidence="2 3">
    <name type="scientific">Maribacter vaceletii</name>
    <dbReference type="NCBI Taxonomy" id="1206816"/>
    <lineage>
        <taxon>Bacteria</taxon>
        <taxon>Pseudomonadati</taxon>
        <taxon>Bacteroidota</taxon>
        <taxon>Flavobacteriia</taxon>
        <taxon>Flavobacteriales</taxon>
        <taxon>Flavobacteriaceae</taxon>
        <taxon>Maribacter</taxon>
    </lineage>
</organism>
<sequence length="233" mass="26815">MKYYIVSFFLIFSFIKGISQEIIEPVKKINTQEKIIAFTFDDGPIKGITLEIIKLFEENDGKATFFNIGNYGIQNKSLVDSIIIYNHEIGNHTIEHLKPSDEVNYDKLECEIVCFQEEYKKHFEYTPKIYRAPVLDFKTKTSSRKSDSIISEILVKLNLTPINAAITAKDFKMNLNSTIIYNNLVNKVFPGAIILCHERLHTLNALKKLLPELIKQGYKFVTVSNLIKENSLN</sequence>
<dbReference type="RefSeq" id="WP_121066284.1">
    <property type="nucleotide sequence ID" value="NZ_RBIQ01000008.1"/>
</dbReference>
<dbReference type="AlphaFoldDB" id="A0A495E7Q5"/>
<dbReference type="Pfam" id="PF01522">
    <property type="entry name" value="Polysacc_deac_1"/>
    <property type="match status" value="1"/>
</dbReference>